<dbReference type="WBParaSite" id="ASIM_0001866401-mRNA-1">
    <property type="protein sequence ID" value="ASIM_0001866401-mRNA-1"/>
    <property type="gene ID" value="ASIM_0001866401"/>
</dbReference>
<evidence type="ECO:0000313" key="3">
    <source>
        <dbReference type="WBParaSite" id="ASIM_0001866401-mRNA-1"/>
    </source>
</evidence>
<evidence type="ECO:0000313" key="2">
    <source>
        <dbReference type="Proteomes" id="UP000267096"/>
    </source>
</evidence>
<organism evidence="3">
    <name type="scientific">Anisakis simplex</name>
    <name type="common">Herring worm</name>
    <dbReference type="NCBI Taxonomy" id="6269"/>
    <lineage>
        <taxon>Eukaryota</taxon>
        <taxon>Metazoa</taxon>
        <taxon>Ecdysozoa</taxon>
        <taxon>Nematoda</taxon>
        <taxon>Chromadorea</taxon>
        <taxon>Rhabditida</taxon>
        <taxon>Spirurina</taxon>
        <taxon>Ascaridomorpha</taxon>
        <taxon>Ascaridoidea</taxon>
        <taxon>Anisakidae</taxon>
        <taxon>Anisakis</taxon>
        <taxon>Anisakis simplex complex</taxon>
    </lineage>
</organism>
<gene>
    <name evidence="1" type="ORF">ASIM_LOCUS18062</name>
</gene>
<dbReference type="EMBL" id="UYRR01034980">
    <property type="protein sequence ID" value="VDK63002.1"/>
    <property type="molecule type" value="Genomic_DNA"/>
</dbReference>
<keyword evidence="2" id="KW-1185">Reference proteome</keyword>
<proteinExistence type="predicted"/>
<protein>
    <submittedName>
        <fullName evidence="3">Skp1_POZ domain-containing protein</fullName>
    </submittedName>
</protein>
<evidence type="ECO:0000313" key="1">
    <source>
        <dbReference type="EMBL" id="VDK63002.1"/>
    </source>
</evidence>
<dbReference type="OrthoDB" id="5826620at2759"/>
<name>A0A0M3KCG4_ANISI</name>
<reference evidence="3" key="1">
    <citation type="submission" date="2017-02" db="UniProtKB">
        <authorList>
            <consortium name="WormBaseParasite"/>
        </authorList>
    </citation>
    <scope>IDENTIFICATION</scope>
</reference>
<dbReference type="Proteomes" id="UP000267096">
    <property type="component" value="Unassembled WGS sequence"/>
</dbReference>
<reference evidence="1 2" key="2">
    <citation type="submission" date="2018-11" db="EMBL/GenBank/DDBJ databases">
        <authorList>
            <consortium name="Pathogen Informatics"/>
        </authorList>
    </citation>
    <scope>NUCLEOTIDE SEQUENCE [LARGE SCALE GENOMIC DNA]</scope>
</reference>
<dbReference type="AlphaFoldDB" id="A0A0M3KCG4"/>
<sequence>MQKTPSTSSFRIFKFGDKQFRINERQIVSSSKYIQKLVTNGKCPVVINLDHLKSSQPCLTVDAIDIALQYAKGRAVIALNKIVEALAASNALQMWDMRTAISEQLLKLIAVPQYAPLVIAIACVDLTADWRNTILEVSLALSV</sequence>
<accession>A0A0M3KCG4</accession>